<dbReference type="SMART" id="SM00242">
    <property type="entry name" value="MYSc"/>
    <property type="match status" value="1"/>
</dbReference>
<dbReference type="Gene3D" id="3.40.850.10">
    <property type="entry name" value="Kinesin motor domain"/>
    <property type="match status" value="1"/>
</dbReference>
<feature type="region of interest" description="Actin-binding" evidence="14">
    <location>
        <begin position="656"/>
        <end position="678"/>
    </location>
</feature>
<evidence type="ECO:0000256" key="3">
    <source>
        <dbReference type="ARBA" id="ARBA00022433"/>
    </source>
</evidence>
<dbReference type="FunFam" id="1.20.5.370:FF:000009">
    <property type="entry name" value="Myosin heavy chain, isoform G"/>
    <property type="match status" value="1"/>
</dbReference>
<evidence type="ECO:0000256" key="2">
    <source>
        <dbReference type="ARBA" id="ARBA00008314"/>
    </source>
</evidence>
<keyword evidence="3" id="KW-0787">Thick filament</keyword>
<dbReference type="FunFam" id="1.20.5.370:FF:000001">
    <property type="entry name" value="Myosin heavy chain"/>
    <property type="match status" value="1"/>
</dbReference>
<dbReference type="GO" id="GO:0042802">
    <property type="term" value="F:identical protein binding"/>
    <property type="evidence" value="ECO:0007669"/>
    <property type="project" value="UniProtKB-ARBA"/>
</dbReference>
<evidence type="ECO:0000256" key="14">
    <source>
        <dbReference type="PROSITE-ProRule" id="PRU00782"/>
    </source>
</evidence>
<dbReference type="InterPro" id="IPR036961">
    <property type="entry name" value="Kinesin_motor_dom_sf"/>
</dbReference>
<dbReference type="GO" id="GO:0007424">
    <property type="term" value="P:open tracheal system development"/>
    <property type="evidence" value="ECO:0007669"/>
    <property type="project" value="UniProtKB-ARBA"/>
</dbReference>
<keyword evidence="5 14" id="KW-0547">Nucleotide-binding</keyword>
<comment type="subunit">
    <text evidence="13">Muscle myosin is a hexameric protein that consists of 2 heavy chain subunits (MHC), 2 alkali light chain subunits (MLC) and 2 regulatory light chain subunits (MLC-2).</text>
</comment>
<organism evidence="18 19">
    <name type="scientific">Dendroctonus ponderosae</name>
    <name type="common">Mountain pine beetle</name>
    <dbReference type="NCBI Taxonomy" id="77166"/>
    <lineage>
        <taxon>Eukaryota</taxon>
        <taxon>Metazoa</taxon>
        <taxon>Ecdysozoa</taxon>
        <taxon>Arthropoda</taxon>
        <taxon>Hexapoda</taxon>
        <taxon>Insecta</taxon>
        <taxon>Pterygota</taxon>
        <taxon>Neoptera</taxon>
        <taxon>Endopterygota</taxon>
        <taxon>Coleoptera</taxon>
        <taxon>Polyphaga</taxon>
        <taxon>Cucujiformia</taxon>
        <taxon>Curculionidae</taxon>
        <taxon>Scolytinae</taxon>
        <taxon>Dendroctonus</taxon>
    </lineage>
</organism>
<dbReference type="PROSITE" id="PS51456">
    <property type="entry name" value="MYOSIN_MOTOR"/>
    <property type="match status" value="1"/>
</dbReference>
<dbReference type="FunFam" id="1.20.5.4820:FF:000002">
    <property type="entry name" value="Myosin heavy chain 10"/>
    <property type="match status" value="1"/>
</dbReference>
<reference evidence="19" key="1">
    <citation type="journal article" date="2013" name="Genome Biol.">
        <title>Draft genome of the mountain pine beetle, Dendroctonus ponderosae Hopkins, a major forest pest.</title>
        <authorList>
            <person name="Keeling C.I."/>
            <person name="Yuen M.M."/>
            <person name="Liao N.Y."/>
            <person name="Docking T.R."/>
            <person name="Chan S.K."/>
            <person name="Taylor G.A."/>
            <person name="Palmquist D.L."/>
            <person name="Jackman S.D."/>
            <person name="Nguyen A."/>
            <person name="Li M."/>
            <person name="Henderson H."/>
            <person name="Janes J.K."/>
            <person name="Zhao Y."/>
            <person name="Pandoh P."/>
            <person name="Moore R."/>
            <person name="Sperling F.A."/>
            <person name="Huber D.P."/>
            <person name="Birol I."/>
            <person name="Jones S.J."/>
            <person name="Bohlmann J."/>
        </authorList>
    </citation>
    <scope>NUCLEOTIDE SEQUENCE</scope>
</reference>
<feature type="compositionally biased region" description="Basic and acidic residues" evidence="15">
    <location>
        <begin position="892"/>
        <end position="905"/>
    </location>
</feature>
<dbReference type="Gene3D" id="1.20.120.720">
    <property type="entry name" value="Myosin VI head, motor domain, U50 subdomain"/>
    <property type="match status" value="1"/>
</dbReference>
<dbReference type="PRINTS" id="PR00193">
    <property type="entry name" value="MYOSINHEAVY"/>
</dbReference>
<dbReference type="Gene3D" id="1.20.58.530">
    <property type="match status" value="1"/>
</dbReference>
<dbReference type="FunFam" id="1.20.5.340:FF:000036">
    <property type="entry name" value="Myosin heavy chain"/>
    <property type="match status" value="1"/>
</dbReference>
<evidence type="ECO:0000313" key="19">
    <source>
        <dbReference type="Proteomes" id="UP000019118"/>
    </source>
</evidence>
<dbReference type="Pfam" id="PF00612">
    <property type="entry name" value="IQ"/>
    <property type="match status" value="1"/>
</dbReference>
<dbReference type="PROSITE" id="PS51844">
    <property type="entry name" value="SH3_LIKE"/>
    <property type="match status" value="1"/>
</dbReference>
<dbReference type="Proteomes" id="UP000019118">
    <property type="component" value="Unassembled WGS sequence"/>
</dbReference>
<keyword evidence="10" id="KW-0514">Muscle protein</keyword>
<feature type="region of interest" description="Disordered" evidence="15">
    <location>
        <begin position="1653"/>
        <end position="1674"/>
    </location>
</feature>
<reference evidence="18" key="2">
    <citation type="submission" date="2024-08" db="UniProtKB">
        <authorList>
            <consortium name="EnsemblMetazoa"/>
        </authorList>
    </citation>
    <scope>IDENTIFICATION</scope>
</reference>
<dbReference type="Pfam" id="PF02736">
    <property type="entry name" value="Myosin_N"/>
    <property type="match status" value="1"/>
</dbReference>
<dbReference type="Gene3D" id="4.10.270.10">
    <property type="entry name" value="Myosin, subunit A"/>
    <property type="match status" value="1"/>
</dbReference>
<dbReference type="GO" id="GO:0031672">
    <property type="term" value="C:A band"/>
    <property type="evidence" value="ECO:0007669"/>
    <property type="project" value="UniProtKB-ARBA"/>
</dbReference>
<dbReference type="SUPFAM" id="SSF52540">
    <property type="entry name" value="P-loop containing nucleoside triphosphate hydrolases"/>
    <property type="match status" value="1"/>
</dbReference>
<dbReference type="FunFam" id="1.10.10.820:FF:000001">
    <property type="entry name" value="Myosin heavy chain"/>
    <property type="match status" value="1"/>
</dbReference>
<dbReference type="InterPro" id="IPR002928">
    <property type="entry name" value="Myosin_tail"/>
</dbReference>
<evidence type="ECO:0000256" key="13">
    <source>
        <dbReference type="ARBA" id="ARBA00038612"/>
    </source>
</evidence>
<dbReference type="Gene3D" id="2.30.30.360">
    <property type="entry name" value="Myosin S1 fragment, N-terminal"/>
    <property type="match status" value="1"/>
</dbReference>
<dbReference type="GO" id="GO:0045214">
    <property type="term" value="P:sarcomere organization"/>
    <property type="evidence" value="ECO:0007669"/>
    <property type="project" value="UniProtKB-ARBA"/>
</dbReference>
<dbReference type="FunFam" id="1.20.5.370:FF:000005">
    <property type="entry name" value="Myosin heavy chain, isoform I"/>
    <property type="match status" value="1"/>
</dbReference>
<feature type="region of interest" description="Disordered" evidence="15">
    <location>
        <begin position="1823"/>
        <end position="1842"/>
    </location>
</feature>
<sequence length="1960" mass="224030">MPKPAANQEDEDPTPYLFVSLEQKRIDQTKPYDAKKSCWVPDEKEGFILGEIRGTKGDLVTVGIPGGEEKNVKKDQVFQVNPPKYEKVEDMADLTYLNDAAVLYNLKQRYYAKLIYTYSGLFCVAINPYKRYPVYTNRCAKLYRGKRRNEVPPHIFAISDGAYVNMLTNHENQSMLITGESGAGKTENTKKVIAYFATVGASTKKPTEEQQKKGTLEDQVVQTNPVLEAFGNAKTVRNDNSSRFGKFIRIHFGPTGKLAGADIETYLLEKARVISQQSLERSYHIFYQIMSGAVSGLKEMCLLSNNVSDYNFVAQGKTTIPNVDDNEECRLTDQAFDILGFTQEEKNDIYKITASVMHMGTMKFKQRGREEQAEADGTEDGERVAKLLGVDTTQLYTALVKPRIKVGNEFVTQGRNVNQVSYSVGAMSKAMFDRLFKFLVKKCNETLDTKQKRQHFIGVLDIAGFEIFDFNSFEQLCINFTNEKLQQFFNHHMFVLEQEEYKREGIEWAFIDFGMDLAACIELIEKPMGILSILEEESMFPKATDQTFVEKLNTNHLGKSPNYQKPKPPKPGQQAAHFTLGHYAGNVPYNITGWLEKNKDPLNDTVVDLFKKGTNKLLCEIFSDHPGQSGGAEAKGGRGKKGGGFATVSSAYKEQLNNLMSTLRATQPHFVRCIIPNELKQPGLIDSHLVMHQLTCNGVLEGIRICRKGFPNRMVYPDFKLRYKILNPSGASKEPDTKKCADIILQATGLDSELYRLGHTKVFFRAGVLGQMEELRDERLGKIVTWMQSWVRGYLSRKEFKRLQEQRLALQVCQRNLRKYLKLRTWPWYKLWQKVRPLLNVTRIEDEIAKLEEKAAKAQEAYEREAKAKKELETLYAKLLTEKTDLLSTLEGEKGSLSETQERANKLQAQKSDLEAQLQETQDRLSQEEDSRNQLTQQKKKLEQEINGFKKDIEDLELNLQKSEQDKATKDHQIRNLNDEIAHQDELINKLNKEKKVGGENNQKISEELQAAEDKVNHLNKVKAKLEQTLDELEDSLEREKKLRGDVEKSKRKVEGDLKLTQEAVADLERNKKELEQTIQRKDKEISSLTAKLEDEQSVVGKTQKQIKELQARIEELEEEVEAERQARAKAEKQRADLARELEELGERLEEAGGATSAQIELNKKREAELAKLRRDLEESNIQHEGTLANLRKKHNDAVSEMGEQIDQLNKLKAKAEKEKAQYFGELNDLRASVDHLANEKAAIEKVSKQLQQQLNDVQGKLDETNRTLNDFDAAKKKLSIENSDLLRQLEEAESQVSQLSKIKVSLTTQLEDTKRLADEESRERATLLGKFRNLEHDLDNIREQVEEEAEAKADIQRQLSKANAESQLWRQKYESEGVARSEELEEAKRKLQARLAEAEETIESLNQKVVALEKTKQRLATEVEDLQLEVDRATAIANAAEKKQKAFDKIIGEWKLKVDDLAAELDASQKECRNYSTELFRLKGAYEEGQEQLEAVRRENKNLADEVKDLLDQIGEGGRNIHEIEKARKRLEAEKDELQAALEEAEAALEQEENKVLRSQLELSQVRQEIDRRIQEKEEEFENTRKNHQRALDSMQASLEAEAKGKAEALRMKKKLEADINELEIALDHANKANAEAQKTIKRYQQQLKDTQQALEEEQRARDEAREQLGISERRANALQNELEESRTLLEQSDRARRQAEQELGDAHEQLNDLAAQNASMSAAKRKLETELQTLHSDLDELLNEAKNSEEKAKKAMVDAARLADELRAEQDHAQTQEKLRKALETQIKDLQVRLDEAEANALKGGKKAIAKLEQRVRELENELDGEQRRHADAQKNLRKSERRIKELSFQAEEDRKNHERMQDLVDKLQQKIKTYKRQIEEAEEIAALNLAKFRKAQQELEEAEERADLAEQAIAKFRAKGRAGSSARGQSPAPRQRPQLGEGGLFPPRFDLAPEGDY</sequence>
<dbReference type="InterPro" id="IPR001609">
    <property type="entry name" value="Myosin_head_motor_dom-like"/>
</dbReference>
<dbReference type="Pfam" id="PF00063">
    <property type="entry name" value="Myosin_head"/>
    <property type="match status" value="1"/>
</dbReference>
<dbReference type="InterPro" id="IPR008989">
    <property type="entry name" value="Myosin_S1_N"/>
</dbReference>
<dbReference type="SMART" id="SM00015">
    <property type="entry name" value="IQ"/>
    <property type="match status" value="1"/>
</dbReference>
<proteinExistence type="inferred from homology"/>
<dbReference type="CDD" id="cd14909">
    <property type="entry name" value="MYSc_Myh1_insects_crustaceans"/>
    <property type="match status" value="1"/>
</dbReference>
<feature type="domain" description="Myosin motor" evidence="16">
    <location>
        <begin position="86"/>
        <end position="777"/>
    </location>
</feature>
<feature type="domain" description="Myosin N-terminal SH3-like" evidence="17">
    <location>
        <begin position="33"/>
        <end position="82"/>
    </location>
</feature>
<dbReference type="PANTHER" id="PTHR45615:SF27">
    <property type="entry name" value="MYOSIN HEAVY CHAIN, MUSCLE"/>
    <property type="match status" value="1"/>
</dbReference>
<dbReference type="Gene3D" id="6.20.240.20">
    <property type="match status" value="1"/>
</dbReference>
<dbReference type="FunFam" id="1.20.5.340:FF:000019">
    <property type="entry name" value="Myosin heavy chain, isoform G"/>
    <property type="match status" value="1"/>
</dbReference>
<dbReference type="Gene3D" id="1.10.10.820">
    <property type="match status" value="1"/>
</dbReference>
<feature type="region of interest" description="Disordered" evidence="15">
    <location>
        <begin position="892"/>
        <end position="938"/>
    </location>
</feature>
<evidence type="ECO:0000259" key="17">
    <source>
        <dbReference type="PROSITE" id="PS51844"/>
    </source>
</evidence>
<dbReference type="Pfam" id="PF01576">
    <property type="entry name" value="Myosin_tail_1"/>
    <property type="match status" value="1"/>
</dbReference>
<protein>
    <recommendedName>
        <fullName evidence="20">Myosin heavy chain, muscle</fullName>
    </recommendedName>
</protein>
<dbReference type="FunFam" id="1.20.5.340:FF:000025">
    <property type="entry name" value="Myosin heavy chain, isoform G"/>
    <property type="match status" value="1"/>
</dbReference>
<comment type="function">
    <text evidence="12">Muscle contraction.</text>
</comment>
<dbReference type="GO" id="GO:0031033">
    <property type="term" value="P:myosin filament organization"/>
    <property type="evidence" value="ECO:0007669"/>
    <property type="project" value="UniProtKB-ARBA"/>
</dbReference>
<evidence type="ECO:0008006" key="20">
    <source>
        <dbReference type="Google" id="ProtNLM"/>
    </source>
</evidence>
<dbReference type="FunFam" id="1.20.5.370:FF:000010">
    <property type="entry name" value="Myosin heavy chain, isoform G"/>
    <property type="match status" value="1"/>
</dbReference>
<feature type="compositionally biased region" description="Basic and acidic residues" evidence="15">
    <location>
        <begin position="921"/>
        <end position="932"/>
    </location>
</feature>
<dbReference type="FunFam" id="1.20.5.370:FF:000008">
    <property type="entry name" value="Myosin heavy chain"/>
    <property type="match status" value="1"/>
</dbReference>
<dbReference type="Gene3D" id="1.20.5.370">
    <property type="match status" value="4"/>
</dbReference>
<evidence type="ECO:0000256" key="15">
    <source>
        <dbReference type="SAM" id="MobiDB-lite"/>
    </source>
</evidence>
<dbReference type="GO" id="GO:0005524">
    <property type="term" value="F:ATP binding"/>
    <property type="evidence" value="ECO:0007669"/>
    <property type="project" value="UniProtKB-UniRule"/>
</dbReference>
<evidence type="ECO:0000256" key="11">
    <source>
        <dbReference type="ARBA" id="ARBA00023203"/>
    </source>
</evidence>
<evidence type="ECO:0000256" key="12">
    <source>
        <dbReference type="ARBA" id="ARBA00037488"/>
    </source>
</evidence>
<evidence type="ECO:0000256" key="10">
    <source>
        <dbReference type="ARBA" id="ARBA00023179"/>
    </source>
</evidence>
<dbReference type="SUPFAM" id="SSF90257">
    <property type="entry name" value="Myosin rod fragments"/>
    <property type="match status" value="6"/>
</dbReference>
<dbReference type="GO" id="GO:0051015">
    <property type="term" value="F:actin filament binding"/>
    <property type="evidence" value="ECO:0007669"/>
    <property type="project" value="InterPro"/>
</dbReference>
<keyword evidence="8 14" id="KW-0518">Myosin</keyword>
<dbReference type="GO" id="GO:0007298">
    <property type="term" value="P:border follicle cell migration"/>
    <property type="evidence" value="ECO:0007669"/>
    <property type="project" value="UniProtKB-ARBA"/>
</dbReference>
<feature type="compositionally biased region" description="Basic and acidic residues" evidence="15">
    <location>
        <begin position="1658"/>
        <end position="1674"/>
    </location>
</feature>
<evidence type="ECO:0000256" key="6">
    <source>
        <dbReference type="ARBA" id="ARBA00022840"/>
    </source>
</evidence>
<dbReference type="PANTHER" id="PTHR45615">
    <property type="entry name" value="MYOSIN HEAVY CHAIN, NON-MUSCLE"/>
    <property type="match status" value="1"/>
</dbReference>
<evidence type="ECO:0000256" key="9">
    <source>
        <dbReference type="ARBA" id="ARBA00023175"/>
    </source>
</evidence>
<dbReference type="InterPro" id="IPR027417">
    <property type="entry name" value="P-loop_NTPase"/>
</dbReference>
<dbReference type="InterPro" id="IPR004009">
    <property type="entry name" value="SH3_Myosin"/>
</dbReference>
<dbReference type="GO" id="GO:0040011">
    <property type="term" value="P:locomotion"/>
    <property type="evidence" value="ECO:0007669"/>
    <property type="project" value="UniProtKB-ARBA"/>
</dbReference>
<dbReference type="GO" id="GO:0048513">
    <property type="term" value="P:animal organ development"/>
    <property type="evidence" value="ECO:0007669"/>
    <property type="project" value="UniProtKB-ARBA"/>
</dbReference>
<evidence type="ECO:0000256" key="7">
    <source>
        <dbReference type="ARBA" id="ARBA00023054"/>
    </source>
</evidence>
<evidence type="ECO:0000256" key="5">
    <source>
        <dbReference type="ARBA" id="ARBA00022741"/>
    </source>
</evidence>
<dbReference type="InterPro" id="IPR014751">
    <property type="entry name" value="XRCC4-like_C"/>
</dbReference>
<comment type="similarity">
    <text evidence="2 14">Belongs to the TRAFAC class myosin-kinesin ATPase superfamily. Myosin family.</text>
</comment>
<dbReference type="FunFam" id="2.30.30.360:FF:000001">
    <property type="entry name" value="Myosin heavy chain"/>
    <property type="match status" value="1"/>
</dbReference>
<evidence type="ECO:0000313" key="18">
    <source>
        <dbReference type="EnsemblMetazoa" id="XP_019770174.1"/>
    </source>
</evidence>
<comment type="subcellular location">
    <subcellularLocation>
        <location evidence="1">Cytoplasm</location>
        <location evidence="1">Myofibril</location>
    </subcellularLocation>
</comment>
<dbReference type="GO" id="GO:0000146">
    <property type="term" value="F:microfilament motor activity"/>
    <property type="evidence" value="ECO:0007669"/>
    <property type="project" value="UniProtKB-ARBA"/>
</dbReference>
<keyword evidence="6 14" id="KW-0067">ATP-binding</keyword>
<keyword evidence="19" id="KW-1185">Reference proteome</keyword>
<dbReference type="Gene3D" id="1.20.5.340">
    <property type="match status" value="6"/>
</dbReference>
<dbReference type="FunFam" id="1.20.5.340:FF:000021">
    <property type="entry name" value="Myosin heavy chain, isoform G"/>
    <property type="match status" value="1"/>
</dbReference>
<accession>A0AAR5QAC3</accession>
<dbReference type="FunFam" id="3.40.850.10:FF:000024">
    <property type="entry name" value="Myosin heavy chain, isoform J"/>
    <property type="match status" value="1"/>
</dbReference>
<dbReference type="GO" id="GO:0006936">
    <property type="term" value="P:muscle contraction"/>
    <property type="evidence" value="ECO:0007669"/>
    <property type="project" value="TreeGrafter"/>
</dbReference>
<dbReference type="FunFam" id="1.20.5.340:FF:000050">
    <property type="entry name" value="Myosin heavy chain, muscle"/>
    <property type="match status" value="1"/>
</dbReference>
<feature type="binding site" evidence="14">
    <location>
        <begin position="179"/>
        <end position="186"/>
    </location>
    <ligand>
        <name>ATP</name>
        <dbReference type="ChEBI" id="CHEBI:30616"/>
    </ligand>
</feature>
<dbReference type="FunFam" id="1.20.5.340:FF:000038">
    <property type="entry name" value="Myosin heavy chain muscle"/>
    <property type="match status" value="1"/>
</dbReference>
<dbReference type="GO" id="GO:0032982">
    <property type="term" value="C:myosin filament"/>
    <property type="evidence" value="ECO:0007669"/>
    <property type="project" value="UniProtKB-KW"/>
</dbReference>
<dbReference type="FunFam" id="1.20.58.530:FF:000001">
    <property type="entry name" value="Myosin heavy chain"/>
    <property type="match status" value="1"/>
</dbReference>
<dbReference type="GO" id="GO:0008307">
    <property type="term" value="F:structural constituent of muscle"/>
    <property type="evidence" value="ECO:0007669"/>
    <property type="project" value="UniProtKB-ARBA"/>
</dbReference>
<keyword evidence="9 14" id="KW-0505">Motor protein</keyword>
<dbReference type="PROSITE" id="PS50096">
    <property type="entry name" value="IQ"/>
    <property type="match status" value="1"/>
</dbReference>
<dbReference type="InterPro" id="IPR000048">
    <property type="entry name" value="IQ_motif_EF-hand-BS"/>
</dbReference>
<feature type="region of interest" description="Disordered" evidence="15">
    <location>
        <begin position="1920"/>
        <end position="1960"/>
    </location>
</feature>
<evidence type="ECO:0000256" key="1">
    <source>
        <dbReference type="ARBA" id="ARBA00004657"/>
    </source>
</evidence>
<keyword evidence="11 14" id="KW-0009">Actin-binding</keyword>
<name>A0AAR5QAC3_DENPD</name>
<keyword evidence="7" id="KW-0175">Coiled coil</keyword>
<dbReference type="EnsemblMetazoa" id="XM_019914615.1">
    <property type="protein sequence ID" value="XP_019770174.1"/>
    <property type="gene ID" value="LOC109544441"/>
</dbReference>
<dbReference type="FunFam" id="1.20.120.720:FF:000001">
    <property type="entry name" value="Myosin heavy chain, muscle"/>
    <property type="match status" value="1"/>
</dbReference>
<keyword evidence="4" id="KW-0963">Cytoplasm</keyword>
<dbReference type="GO" id="GO:0016460">
    <property type="term" value="C:myosin II complex"/>
    <property type="evidence" value="ECO:0007669"/>
    <property type="project" value="TreeGrafter"/>
</dbReference>
<evidence type="ECO:0000256" key="8">
    <source>
        <dbReference type="ARBA" id="ARBA00023123"/>
    </source>
</evidence>
<evidence type="ECO:0000256" key="4">
    <source>
        <dbReference type="ARBA" id="ARBA00022490"/>
    </source>
</evidence>
<evidence type="ECO:0000259" key="16">
    <source>
        <dbReference type="PROSITE" id="PS51456"/>
    </source>
</evidence>